<evidence type="ECO:0000313" key="3">
    <source>
        <dbReference type="Proteomes" id="UP000477739"/>
    </source>
</evidence>
<name>A0A6L6IQJ8_9ENTR</name>
<reference evidence="2 3" key="1">
    <citation type="submission" date="2019-11" db="EMBL/GenBank/DDBJ databases">
        <title>Escherichia alba sp. nov. isolated from the gut of plastic-eating superworms Zophobas atratus.</title>
        <authorList>
            <person name="Yang Y."/>
        </authorList>
    </citation>
    <scope>NUCLEOTIDE SEQUENCE [LARGE SCALE GENOMIC DNA]</scope>
    <source>
        <strain evidence="3">BIT-B35</strain>
    </source>
</reference>
<keyword evidence="3" id="KW-1185">Reference proteome</keyword>
<dbReference type="InterPro" id="IPR009560">
    <property type="entry name" value="DUF1176"/>
</dbReference>
<dbReference type="AlphaFoldDB" id="A0A6L6IQJ8"/>
<dbReference type="Proteomes" id="UP000477739">
    <property type="component" value="Unassembled WGS sequence"/>
</dbReference>
<comment type="caution">
    <text evidence="2">The sequence shown here is derived from an EMBL/GenBank/DDBJ whole genome shotgun (WGS) entry which is preliminary data.</text>
</comment>
<evidence type="ECO:0000313" key="2">
    <source>
        <dbReference type="EMBL" id="MTH48789.1"/>
    </source>
</evidence>
<evidence type="ECO:0000256" key="1">
    <source>
        <dbReference type="SAM" id="SignalP"/>
    </source>
</evidence>
<gene>
    <name evidence="2" type="ORF">GJV78_21630</name>
</gene>
<proteinExistence type="predicted"/>
<accession>A0A6L6IQJ8</accession>
<dbReference type="OrthoDB" id="6183301at2"/>
<organism evidence="2 3">
    <name type="scientific">Intestinirhabdus alba</name>
    <dbReference type="NCBI Taxonomy" id="2899544"/>
    <lineage>
        <taxon>Bacteria</taxon>
        <taxon>Pseudomonadati</taxon>
        <taxon>Pseudomonadota</taxon>
        <taxon>Gammaproteobacteria</taxon>
        <taxon>Enterobacterales</taxon>
        <taxon>Enterobacteriaceae</taxon>
        <taxon>Intestinirhabdus</taxon>
    </lineage>
</organism>
<feature type="signal peptide" evidence="1">
    <location>
        <begin position="1"/>
        <end position="21"/>
    </location>
</feature>
<dbReference type="EMBL" id="WMJZ01000059">
    <property type="protein sequence ID" value="MTH48789.1"/>
    <property type="molecule type" value="Genomic_DNA"/>
</dbReference>
<dbReference type="Pfam" id="PF06674">
    <property type="entry name" value="DUF1176"/>
    <property type="match status" value="1"/>
</dbReference>
<sequence length="339" mass="36220">MKKGTRTGLLALIILSAPALAQEFSHKDWEVVCDNTLTCRAAGYSAEAALNGSEGSLLLTRQAGPQTPVTGEVILSDTGSEAQVSSLSLWIDGRRAGELQTAKDDVWQLSDGQTLAVISAVKGRGKVEFKGGSRTFALSGQGANAVLLKIDDVQGRIGTPGALIKKGNAPEEGVRAAIPAPVIHKIKPEAEQESALTASELADIKPKLLATLSENNRCDLIHAPETGATLVPLDNKHALISLPCWQAAYNEGYGFWVIDRKFEGQPELITPSGSAYQNGEITMSQRGQGMGGCWVKASWIWDGETFRKSREATTGRCVSVRLDGTWDLPGWVTDVQPAR</sequence>
<feature type="chain" id="PRO_5026823640" evidence="1">
    <location>
        <begin position="22"/>
        <end position="339"/>
    </location>
</feature>
<keyword evidence="1" id="KW-0732">Signal</keyword>
<dbReference type="RefSeq" id="WP_155110174.1">
    <property type="nucleotide sequence ID" value="NZ_WMJZ01000059.1"/>
</dbReference>
<protein>
    <submittedName>
        <fullName evidence="2">DUF1176 domain-containing protein</fullName>
    </submittedName>
</protein>